<dbReference type="RefSeq" id="WP_112116121.1">
    <property type="nucleotide sequence ID" value="NZ_CP185952.1"/>
</dbReference>
<dbReference type="SUPFAM" id="SSF52172">
    <property type="entry name" value="CheY-like"/>
    <property type="match status" value="1"/>
</dbReference>
<dbReference type="EMBL" id="UAQE01000001">
    <property type="protein sequence ID" value="SPT95510.1"/>
    <property type="molecule type" value="Genomic_DNA"/>
</dbReference>
<feature type="modified residue" description="4-aspartylphosphate" evidence="5">
    <location>
        <position position="58"/>
    </location>
</feature>
<dbReference type="Pfam" id="PF00072">
    <property type="entry name" value="Response_reg"/>
    <property type="match status" value="1"/>
</dbReference>
<dbReference type="InterPro" id="IPR001789">
    <property type="entry name" value="Sig_transdc_resp-reg_receiver"/>
</dbReference>
<dbReference type="Proteomes" id="UP000251431">
    <property type="component" value="Unassembled WGS sequence"/>
</dbReference>
<evidence type="ECO:0000259" key="7">
    <source>
        <dbReference type="PROSITE" id="PS50930"/>
    </source>
</evidence>
<dbReference type="InterPro" id="IPR011006">
    <property type="entry name" value="CheY-like_superfamily"/>
</dbReference>
<feature type="domain" description="Response regulatory" evidence="6">
    <location>
        <begin position="2"/>
        <end position="124"/>
    </location>
</feature>
<evidence type="ECO:0000313" key="9">
    <source>
        <dbReference type="Proteomes" id="UP000251431"/>
    </source>
</evidence>
<dbReference type="Gene3D" id="2.40.50.1020">
    <property type="entry name" value="LytTr DNA-binding domain"/>
    <property type="match status" value="1"/>
</dbReference>
<evidence type="ECO:0000259" key="6">
    <source>
        <dbReference type="PROSITE" id="PS50110"/>
    </source>
</evidence>
<evidence type="ECO:0000256" key="4">
    <source>
        <dbReference type="ARBA" id="ARBA00037164"/>
    </source>
</evidence>
<keyword evidence="2" id="KW-0902">Two-component regulatory system</keyword>
<reference evidence="8 9" key="1">
    <citation type="submission" date="2018-06" db="EMBL/GenBank/DDBJ databases">
        <authorList>
            <consortium name="Pathogen Informatics"/>
            <person name="Doyle S."/>
        </authorList>
    </citation>
    <scope>NUCLEOTIDE SEQUENCE [LARGE SCALE GENOMIC DNA]</scope>
    <source>
        <strain evidence="8 9">NCTC7582</strain>
    </source>
</reference>
<dbReference type="GO" id="GO:0003677">
    <property type="term" value="F:DNA binding"/>
    <property type="evidence" value="ECO:0007669"/>
    <property type="project" value="InterPro"/>
</dbReference>
<gene>
    <name evidence="8" type="primary">agrA</name>
    <name evidence="8" type="ORF">NCTC7582_00011</name>
</gene>
<keyword evidence="3" id="KW-0010">Activator</keyword>
<dbReference type="PROSITE" id="PS50110">
    <property type="entry name" value="RESPONSE_REGULATORY"/>
    <property type="match status" value="1"/>
</dbReference>
<evidence type="ECO:0000256" key="5">
    <source>
        <dbReference type="PROSITE-ProRule" id="PRU00169"/>
    </source>
</evidence>
<proteinExistence type="predicted"/>
<name>A0A2X0XYW8_9BACI</name>
<dbReference type="SMART" id="SM00448">
    <property type="entry name" value="REC"/>
    <property type="match status" value="1"/>
</dbReference>
<evidence type="ECO:0000256" key="1">
    <source>
        <dbReference type="ARBA" id="ARBA00022490"/>
    </source>
</evidence>
<dbReference type="GO" id="GO:0000156">
    <property type="term" value="F:phosphorelay response regulator activity"/>
    <property type="evidence" value="ECO:0007669"/>
    <property type="project" value="InterPro"/>
</dbReference>
<evidence type="ECO:0000313" key="8">
    <source>
        <dbReference type="EMBL" id="SPT95510.1"/>
    </source>
</evidence>
<dbReference type="Gene3D" id="3.40.50.2300">
    <property type="match status" value="1"/>
</dbReference>
<evidence type="ECO:0000256" key="2">
    <source>
        <dbReference type="ARBA" id="ARBA00023012"/>
    </source>
</evidence>
<feature type="domain" description="HTH LytTR-type" evidence="7">
    <location>
        <begin position="143"/>
        <end position="243"/>
    </location>
</feature>
<keyword evidence="1" id="KW-0963">Cytoplasm</keyword>
<comment type="function">
    <text evidence="4">Required for high-level post-exponential phase expression of a series of secreted proteins.</text>
</comment>
<sequence length="243" mass="28731">MRVIICEDDLKQRQFIQNEIIKYANFHLPSVEVVLCASRPDEVINYINNYPANCYFLDIELETNMNGLELAGLIREKDPLAIIIFITTFADKLKLTFKYKIAAMDFIVKIQNKEKFLDNIRESLNIAYKRYLSLGENISTNILQIKIGENIKNINYEDIFYFETSTRAHKIKLHSKNGIYEFYGKLKDLEKLDERFCRCHNSYLINLQYLLDYNPKCGYLIMRNGHECLVSHRYSKNLKRNLV</sequence>
<dbReference type="InterPro" id="IPR007492">
    <property type="entry name" value="LytTR_DNA-bd_dom"/>
</dbReference>
<dbReference type="Pfam" id="PF04397">
    <property type="entry name" value="LytTR"/>
    <property type="match status" value="1"/>
</dbReference>
<dbReference type="PANTHER" id="PTHR37299">
    <property type="entry name" value="TRANSCRIPTIONAL REGULATOR-RELATED"/>
    <property type="match status" value="1"/>
</dbReference>
<evidence type="ECO:0000256" key="3">
    <source>
        <dbReference type="ARBA" id="ARBA00023159"/>
    </source>
</evidence>
<organism evidence="8 9">
    <name type="scientific">Lysinibacillus capsici</name>
    <dbReference type="NCBI Taxonomy" id="2115968"/>
    <lineage>
        <taxon>Bacteria</taxon>
        <taxon>Bacillati</taxon>
        <taxon>Bacillota</taxon>
        <taxon>Bacilli</taxon>
        <taxon>Bacillales</taxon>
        <taxon>Bacillaceae</taxon>
        <taxon>Lysinibacillus</taxon>
    </lineage>
</organism>
<dbReference type="AlphaFoldDB" id="A0A2X0XYW8"/>
<dbReference type="SMART" id="SM00850">
    <property type="entry name" value="LytTR"/>
    <property type="match status" value="1"/>
</dbReference>
<keyword evidence="5" id="KW-0597">Phosphoprotein</keyword>
<dbReference type="PROSITE" id="PS50930">
    <property type="entry name" value="HTH_LYTTR"/>
    <property type="match status" value="1"/>
</dbReference>
<protein>
    <submittedName>
        <fullName evidence="8">Response regulator</fullName>
    </submittedName>
</protein>
<dbReference type="PANTHER" id="PTHR37299:SF3">
    <property type="entry name" value="STAGE 0 SPORULATION PROTEIN A HOMOLOG"/>
    <property type="match status" value="1"/>
</dbReference>
<accession>A0A2X0XYW8</accession>
<dbReference type="InterPro" id="IPR046947">
    <property type="entry name" value="LytR-like"/>
</dbReference>